<dbReference type="PANTHER" id="PTHR33375:SF1">
    <property type="entry name" value="CHROMOSOME-PARTITIONING PROTEIN PARB-RELATED"/>
    <property type="match status" value="1"/>
</dbReference>
<keyword evidence="2" id="KW-0159">Chromosome partition</keyword>
<dbReference type="CDD" id="cd16393">
    <property type="entry name" value="SPO0J_N"/>
    <property type="match status" value="1"/>
</dbReference>
<name>A0A2Z6B1N1_9BACT</name>
<dbReference type="FunFam" id="3.90.1530.30:FF:000001">
    <property type="entry name" value="Chromosome partitioning protein ParB"/>
    <property type="match status" value="1"/>
</dbReference>
<dbReference type="PROSITE" id="PS50943">
    <property type="entry name" value="HTH_CROC1"/>
    <property type="match status" value="1"/>
</dbReference>
<evidence type="ECO:0000256" key="1">
    <source>
        <dbReference type="ARBA" id="ARBA00006295"/>
    </source>
</evidence>
<dbReference type="SMART" id="SM00470">
    <property type="entry name" value="ParB"/>
    <property type="match status" value="1"/>
</dbReference>
<reference evidence="5 6" key="1">
    <citation type="journal article" date="2018" name="Sci. Adv.">
        <title>Multi-heme cytochromes provide a pathway for survival in energy-limited environments.</title>
        <authorList>
            <person name="Deng X."/>
            <person name="Dohmae N."/>
            <person name="Nealson K.H."/>
            <person name="Hashimoto K."/>
            <person name="Okamoto A."/>
        </authorList>
    </citation>
    <scope>NUCLEOTIDE SEQUENCE [LARGE SCALE GENOMIC DNA]</scope>
    <source>
        <strain evidence="5 6">IS5</strain>
    </source>
</reference>
<dbReference type="EMBL" id="AP017378">
    <property type="protein sequence ID" value="BBD09381.1"/>
    <property type="molecule type" value="Genomic_DNA"/>
</dbReference>
<dbReference type="InterPro" id="IPR041468">
    <property type="entry name" value="HTH_ParB/Spo0J"/>
</dbReference>
<dbReference type="InterPro" id="IPR036086">
    <property type="entry name" value="ParB/Sulfiredoxin_sf"/>
</dbReference>
<dbReference type="CDD" id="cd00093">
    <property type="entry name" value="HTH_XRE"/>
    <property type="match status" value="1"/>
</dbReference>
<evidence type="ECO:0000259" key="4">
    <source>
        <dbReference type="PROSITE" id="PS50943"/>
    </source>
</evidence>
<comment type="similarity">
    <text evidence="1">Belongs to the ParB family.</text>
</comment>
<dbReference type="GO" id="GO:0005694">
    <property type="term" value="C:chromosome"/>
    <property type="evidence" value="ECO:0007669"/>
    <property type="project" value="TreeGrafter"/>
</dbReference>
<protein>
    <submittedName>
        <fullName evidence="5">ParB-like partition protein</fullName>
    </submittedName>
</protein>
<dbReference type="InterPro" id="IPR003115">
    <property type="entry name" value="ParB_N"/>
</dbReference>
<dbReference type="Pfam" id="PF02195">
    <property type="entry name" value="ParB_N"/>
    <property type="match status" value="1"/>
</dbReference>
<dbReference type="GO" id="GO:0003677">
    <property type="term" value="F:DNA binding"/>
    <property type="evidence" value="ECO:0007669"/>
    <property type="project" value="UniProtKB-KW"/>
</dbReference>
<dbReference type="PANTHER" id="PTHR33375">
    <property type="entry name" value="CHROMOSOME-PARTITIONING PROTEIN PARB-RELATED"/>
    <property type="match status" value="1"/>
</dbReference>
<sequence length="321" mass="35171">MASAQRGLGRGLDALLSGFGDDPSAPEVVLVPIDKIRANPNQPRRDFEVEALNELADSIRTSGILQPILVRPIQGEEFLYELVAGERRWRASQIAEQPEMPAIVRHLDDQETLAIALIENLQREDLNPIEEALGLKRLQEQFDLTQEDLAERVGKSRSAIANTLRLTQLPDAIQMDIRRGNMSAGHGRSLLAVSDAEAQEEFRMRVLNKGMSVREAEAMAAYWKRTGDLPGDNGTPTIVRKPGAPKPVSNEVLELGRRITHVVGAKAMVSGALNKGQIILKYGSPEELNVLLNLLGVNEPEIPAVPEEDGPEVPGIAEMLK</sequence>
<dbReference type="SUPFAM" id="SSF110849">
    <property type="entry name" value="ParB/Sulfiredoxin"/>
    <property type="match status" value="1"/>
</dbReference>
<evidence type="ECO:0000256" key="3">
    <source>
        <dbReference type="ARBA" id="ARBA00023125"/>
    </source>
</evidence>
<evidence type="ECO:0000256" key="2">
    <source>
        <dbReference type="ARBA" id="ARBA00022829"/>
    </source>
</evidence>
<evidence type="ECO:0000313" key="6">
    <source>
        <dbReference type="Proteomes" id="UP000269883"/>
    </source>
</evidence>
<accession>A0A2Z6B1N1</accession>
<dbReference type="NCBIfam" id="TIGR00180">
    <property type="entry name" value="parB_part"/>
    <property type="match status" value="1"/>
</dbReference>
<dbReference type="KEGG" id="dfl:DFE_2655"/>
<dbReference type="Proteomes" id="UP000269883">
    <property type="component" value="Chromosome"/>
</dbReference>
<dbReference type="Gene3D" id="3.90.1530.30">
    <property type="match status" value="1"/>
</dbReference>
<dbReference type="OrthoDB" id="9802051at2"/>
<dbReference type="InterPro" id="IPR004437">
    <property type="entry name" value="ParB/RepB/Spo0J"/>
</dbReference>
<feature type="domain" description="HTH cro/C1-type" evidence="4">
    <location>
        <begin position="135"/>
        <end position="162"/>
    </location>
</feature>
<keyword evidence="3" id="KW-0238">DNA-binding</keyword>
<dbReference type="InterPro" id="IPR001387">
    <property type="entry name" value="Cro/C1-type_HTH"/>
</dbReference>
<dbReference type="RefSeq" id="WP_126380293.1">
    <property type="nucleotide sequence ID" value="NZ_AP017378.1"/>
</dbReference>
<organism evidence="5 6">
    <name type="scientific">Desulfovibrio ferrophilus</name>
    <dbReference type="NCBI Taxonomy" id="241368"/>
    <lineage>
        <taxon>Bacteria</taxon>
        <taxon>Pseudomonadati</taxon>
        <taxon>Thermodesulfobacteriota</taxon>
        <taxon>Desulfovibrionia</taxon>
        <taxon>Desulfovibrionales</taxon>
        <taxon>Desulfovibrionaceae</taxon>
        <taxon>Desulfovibrio</taxon>
    </lineage>
</organism>
<dbReference type="Pfam" id="PF17762">
    <property type="entry name" value="HTH_ParB"/>
    <property type="match status" value="1"/>
</dbReference>
<dbReference type="AlphaFoldDB" id="A0A2Z6B1N1"/>
<evidence type="ECO:0000313" key="5">
    <source>
        <dbReference type="EMBL" id="BBD09381.1"/>
    </source>
</evidence>
<dbReference type="Gene3D" id="1.10.10.2830">
    <property type="match status" value="1"/>
</dbReference>
<dbReference type="GO" id="GO:0007059">
    <property type="term" value="P:chromosome segregation"/>
    <property type="evidence" value="ECO:0007669"/>
    <property type="project" value="UniProtKB-KW"/>
</dbReference>
<keyword evidence="6" id="KW-1185">Reference proteome</keyword>
<dbReference type="InterPro" id="IPR050336">
    <property type="entry name" value="Chromosome_partition/occlusion"/>
</dbReference>
<dbReference type="SUPFAM" id="SSF109709">
    <property type="entry name" value="KorB DNA-binding domain-like"/>
    <property type="match status" value="1"/>
</dbReference>
<dbReference type="FunFam" id="1.10.10.2830:FF:000001">
    <property type="entry name" value="Chromosome partitioning protein ParB"/>
    <property type="match status" value="1"/>
</dbReference>
<gene>
    <name evidence="5" type="ORF">DFE_2655</name>
</gene>
<proteinExistence type="inferred from homology"/>